<protein>
    <recommendedName>
        <fullName evidence="5">Zinc finger CCCH domain-containing protein 3</fullName>
    </recommendedName>
</protein>
<evidence type="ECO:0000313" key="11">
    <source>
        <dbReference type="Proteomes" id="UP001627154"/>
    </source>
</evidence>
<keyword evidence="11" id="KW-1185">Reference proteome</keyword>
<dbReference type="FunFam" id="4.10.1000.10:FF:000008">
    <property type="entry name" value="zinc finger CCCH domain-containing protein 3"/>
    <property type="match status" value="1"/>
</dbReference>
<proteinExistence type="predicted"/>
<feature type="domain" description="C3H1-type" evidence="9">
    <location>
        <begin position="544"/>
        <end position="574"/>
    </location>
</feature>
<evidence type="ECO:0000259" key="9">
    <source>
        <dbReference type="PROSITE" id="PS50103"/>
    </source>
</evidence>
<evidence type="ECO:0000256" key="4">
    <source>
        <dbReference type="ARBA" id="ARBA00022833"/>
    </source>
</evidence>
<sequence>MDPNNPGMSQLDHLLAKHQQMQERSALKASVPVSNPQINVSNINTHLYNNGNYNPYGINPNAYSINGHVTGFVQNGQNSSNYMHTGLIPHTYYPNGFLSTGYNINDTLNTTVANNLVMQNTYRNMLLMNSAAANGYMPNYYIPNGHPMSAYMTPQVQMLHHIQQQQQQQQQQQSSANLMAQQLLMSNQIPQQVIVPSGHIANNQVYHQVPYTSTNNLVQNIHQQILNSSSHLASNPTSQIALTQPTSNKVYVNPYYTQRKATIHVNPHVQVKTPIHINPKVLQNTGGYPNQQEVSKNISKEIQLKLLTMLPSNKPENSTSVPEVSSTPKEEIKSEENITSSEADTTEKIPTTSPSLVAEPKLSDSSSYIVKSKTKIIKKNASVEKSANSSFITLSKQKIVRIKKKPRTSSITLVSEKVHPSVNKSYIKKITPFPKSINMKRNLSNLHGLVSIDGVMYKKSRNKLVRSNSSVGTPKRKRSLTGQYYIAKNGKKLLKLDSNVKKMKASPVKLNVSSSFISPNKISKNYASNKVKQRSLLILRNKMRKNNQPCLFFQRFGYCKKQVTGSCTKVHNKKQVAVCQNFLQGKCLKSDCLLSHDVGPEKMPTCRFFLEGCCNRDSCPYSHVKQSSKSAICVNFLQGFCSLGNECQKRHEFLCPEFDKSGSCTKGKCPYPHKSKVSGSKKVARKKCKTPIKTNNVNALESESKKRYYEEASEDLEEKKNKIMKQVQIIKDAHLATMSADADSENSTIDQSKLNDVEDLSPDSDVNTTSERAQRPPIGDLPSYIPID</sequence>
<dbReference type="GO" id="GO:0005634">
    <property type="term" value="C:nucleus"/>
    <property type="evidence" value="ECO:0007669"/>
    <property type="project" value="UniProtKB-ARBA"/>
</dbReference>
<feature type="zinc finger region" description="C3H1-type" evidence="6">
    <location>
        <begin position="544"/>
        <end position="574"/>
    </location>
</feature>
<dbReference type="PANTHER" id="PTHR46156">
    <property type="entry name" value="CCCH ZINGC FINGER"/>
    <property type="match status" value="1"/>
</dbReference>
<feature type="zinc finger region" description="C3H1-type" evidence="6">
    <location>
        <begin position="600"/>
        <end position="626"/>
    </location>
</feature>
<feature type="region of interest" description="Disordered" evidence="8">
    <location>
        <begin position="311"/>
        <end position="358"/>
    </location>
</feature>
<dbReference type="EMBL" id="JBJJXI010000066">
    <property type="protein sequence ID" value="KAL3397244.1"/>
    <property type="molecule type" value="Genomic_DNA"/>
</dbReference>
<keyword evidence="1 6" id="KW-0479">Metal-binding</keyword>
<evidence type="ECO:0000256" key="8">
    <source>
        <dbReference type="SAM" id="MobiDB-lite"/>
    </source>
</evidence>
<dbReference type="InterPro" id="IPR000571">
    <property type="entry name" value="Znf_CCCH"/>
</dbReference>
<dbReference type="PROSITE" id="PS50103">
    <property type="entry name" value="ZF_C3H1"/>
    <property type="match status" value="3"/>
</dbReference>
<dbReference type="Gene3D" id="4.10.1000.10">
    <property type="entry name" value="Zinc finger, CCCH-type"/>
    <property type="match status" value="2"/>
</dbReference>
<comment type="caution">
    <text evidence="10">The sequence shown here is derived from an EMBL/GenBank/DDBJ whole genome shotgun (WGS) entry which is preliminary data.</text>
</comment>
<feature type="compositionally biased region" description="Polar residues" evidence="8">
    <location>
        <begin position="337"/>
        <end position="355"/>
    </location>
</feature>
<feature type="compositionally biased region" description="Polar residues" evidence="8">
    <location>
        <begin position="745"/>
        <end position="754"/>
    </location>
</feature>
<evidence type="ECO:0000313" key="10">
    <source>
        <dbReference type="EMBL" id="KAL3397244.1"/>
    </source>
</evidence>
<gene>
    <name evidence="10" type="ORF">TKK_008817</name>
</gene>
<keyword evidence="2" id="KW-0677">Repeat</keyword>
<feature type="domain" description="C3H1-type" evidence="9">
    <location>
        <begin position="600"/>
        <end position="626"/>
    </location>
</feature>
<evidence type="ECO:0000256" key="3">
    <source>
        <dbReference type="ARBA" id="ARBA00022771"/>
    </source>
</evidence>
<evidence type="ECO:0000256" key="6">
    <source>
        <dbReference type="PROSITE-ProRule" id="PRU00723"/>
    </source>
</evidence>
<dbReference type="GO" id="GO:0008270">
    <property type="term" value="F:zinc ion binding"/>
    <property type="evidence" value="ECO:0007669"/>
    <property type="project" value="UniProtKB-KW"/>
</dbReference>
<organism evidence="10 11">
    <name type="scientific">Trichogramma kaykai</name>
    <dbReference type="NCBI Taxonomy" id="54128"/>
    <lineage>
        <taxon>Eukaryota</taxon>
        <taxon>Metazoa</taxon>
        <taxon>Ecdysozoa</taxon>
        <taxon>Arthropoda</taxon>
        <taxon>Hexapoda</taxon>
        <taxon>Insecta</taxon>
        <taxon>Pterygota</taxon>
        <taxon>Neoptera</taxon>
        <taxon>Endopterygota</taxon>
        <taxon>Hymenoptera</taxon>
        <taxon>Apocrita</taxon>
        <taxon>Proctotrupomorpha</taxon>
        <taxon>Chalcidoidea</taxon>
        <taxon>Trichogrammatidae</taxon>
        <taxon>Trichogramma</taxon>
    </lineage>
</organism>
<accession>A0ABD2WXA1</accession>
<keyword evidence="7" id="KW-0175">Coiled coil</keyword>
<keyword evidence="3 6" id="KW-0863">Zinc-finger</keyword>
<feature type="zinc finger region" description="C3H1-type" evidence="6">
    <location>
        <begin position="627"/>
        <end position="654"/>
    </location>
</feature>
<feature type="domain" description="C3H1-type" evidence="9">
    <location>
        <begin position="627"/>
        <end position="654"/>
    </location>
</feature>
<dbReference type="Proteomes" id="UP001627154">
    <property type="component" value="Unassembled WGS sequence"/>
</dbReference>
<evidence type="ECO:0000256" key="1">
    <source>
        <dbReference type="ARBA" id="ARBA00022723"/>
    </source>
</evidence>
<dbReference type="SMART" id="SM00356">
    <property type="entry name" value="ZnF_C3H1"/>
    <property type="match status" value="5"/>
</dbReference>
<name>A0ABD2WXA1_9HYME</name>
<feature type="region of interest" description="Disordered" evidence="8">
    <location>
        <begin position="738"/>
        <end position="788"/>
    </location>
</feature>
<feature type="coiled-coil region" evidence="7">
    <location>
        <begin position="702"/>
        <end position="733"/>
    </location>
</feature>
<dbReference type="PANTHER" id="PTHR46156:SF1">
    <property type="entry name" value="ZINC FINGER CCCH DOMAIN-CONTAINING PROTEIN 3"/>
    <property type="match status" value="1"/>
</dbReference>
<keyword evidence="4 6" id="KW-0862">Zinc</keyword>
<dbReference type="AlphaFoldDB" id="A0ABD2WXA1"/>
<feature type="compositionally biased region" description="Polar residues" evidence="8">
    <location>
        <begin position="311"/>
        <end position="327"/>
    </location>
</feature>
<reference evidence="10 11" key="1">
    <citation type="journal article" date="2024" name="bioRxiv">
        <title>A reference genome for Trichogramma kaykai: A tiny desert-dwelling parasitoid wasp with competing sex-ratio distorters.</title>
        <authorList>
            <person name="Culotta J."/>
            <person name="Lindsey A.R."/>
        </authorList>
    </citation>
    <scope>NUCLEOTIDE SEQUENCE [LARGE SCALE GENOMIC DNA]</scope>
    <source>
        <strain evidence="10 11">KSX58</strain>
    </source>
</reference>
<evidence type="ECO:0000256" key="7">
    <source>
        <dbReference type="SAM" id="Coils"/>
    </source>
</evidence>
<evidence type="ECO:0000256" key="2">
    <source>
        <dbReference type="ARBA" id="ARBA00022737"/>
    </source>
</evidence>
<evidence type="ECO:0000256" key="5">
    <source>
        <dbReference type="ARBA" id="ARBA00071600"/>
    </source>
</evidence>